<evidence type="ECO:0000256" key="2">
    <source>
        <dbReference type="SAM" id="SignalP"/>
    </source>
</evidence>
<gene>
    <name evidence="4" type="ORF">METBISCDRAFT_22582</name>
</gene>
<feature type="transmembrane region" description="Helical" evidence="1">
    <location>
        <begin position="239"/>
        <end position="259"/>
    </location>
</feature>
<keyword evidence="1" id="KW-0812">Transmembrane</keyword>
<organism evidence="4 5">
    <name type="scientific">Metschnikowia bicuspidata</name>
    <dbReference type="NCBI Taxonomy" id="27322"/>
    <lineage>
        <taxon>Eukaryota</taxon>
        <taxon>Fungi</taxon>
        <taxon>Dikarya</taxon>
        <taxon>Ascomycota</taxon>
        <taxon>Saccharomycotina</taxon>
        <taxon>Pichiomycetes</taxon>
        <taxon>Metschnikowiaceae</taxon>
        <taxon>Metschnikowia</taxon>
    </lineage>
</organism>
<evidence type="ECO:0000256" key="1">
    <source>
        <dbReference type="SAM" id="Phobius"/>
    </source>
</evidence>
<feature type="signal peptide" evidence="2">
    <location>
        <begin position="1"/>
        <end position="20"/>
    </location>
</feature>
<evidence type="ECO:0000313" key="4">
    <source>
        <dbReference type="EMBL" id="RKP31267.1"/>
    </source>
</evidence>
<reference evidence="5" key="1">
    <citation type="journal article" date="2018" name="Nat. Microbiol.">
        <title>Leveraging single-cell genomics to expand the fungal tree of life.</title>
        <authorList>
            <person name="Ahrendt S.R."/>
            <person name="Quandt C.A."/>
            <person name="Ciobanu D."/>
            <person name="Clum A."/>
            <person name="Salamov A."/>
            <person name="Andreopoulos B."/>
            <person name="Cheng J.F."/>
            <person name="Woyke T."/>
            <person name="Pelin A."/>
            <person name="Henrissat B."/>
            <person name="Reynolds N.K."/>
            <person name="Benny G.L."/>
            <person name="Smith M.E."/>
            <person name="James T.Y."/>
            <person name="Grigoriev I.V."/>
        </authorList>
    </citation>
    <scope>NUCLEOTIDE SEQUENCE [LARGE SCALE GENOMIC DNA]</scope>
    <source>
        <strain evidence="5">Baker2002</strain>
    </source>
</reference>
<keyword evidence="2" id="KW-0732">Signal</keyword>
<evidence type="ECO:0000313" key="5">
    <source>
        <dbReference type="Proteomes" id="UP000268321"/>
    </source>
</evidence>
<keyword evidence="1" id="KW-0472">Membrane</keyword>
<dbReference type="InterPro" id="IPR056790">
    <property type="entry name" value="Ribophorin_II_C"/>
</dbReference>
<dbReference type="AlphaFoldDB" id="A0A4P9ZE59"/>
<feature type="transmembrane region" description="Helical" evidence="1">
    <location>
        <begin position="175"/>
        <end position="194"/>
    </location>
</feature>
<proteinExistence type="predicted"/>
<keyword evidence="1" id="KW-1133">Transmembrane helix</keyword>
<dbReference type="EMBL" id="ML004444">
    <property type="protein sequence ID" value="RKP31267.1"/>
    <property type="molecule type" value="Genomic_DNA"/>
</dbReference>
<accession>A0A4P9ZE59</accession>
<keyword evidence="5" id="KW-1185">Reference proteome</keyword>
<feature type="chain" id="PRO_5020631033" description="Ribophorin II C-terminal domain-containing protein" evidence="2">
    <location>
        <begin position="21"/>
        <end position="267"/>
    </location>
</feature>
<sequence>MKFSVSAAASSLAVIACAHAYKVTGGSISSNKVELAKLKVGSDIPSIPIESTRDSFSVNVQFEQANQPTQLLFLLSGKKGLEYPVFARYVDSGSKASAIIQVSKLPDALKVQDLIHVSVVAASASEKEVNVNVPLFSFIPSEDFRSSVNYEQPVRLGAKAEIYNQFKGDQPEVGFSLPIIFSAGAIGLLLYLFGTWATLSNGNMFSGSQSSFWKLGYLATLGYFEFIVLRYYLGTSIFATLAQGAIVAAPLSFFGSRALTSLARLRR</sequence>
<dbReference type="Proteomes" id="UP000268321">
    <property type="component" value="Unassembled WGS sequence"/>
</dbReference>
<dbReference type="PROSITE" id="PS51257">
    <property type="entry name" value="PROKAR_LIPOPROTEIN"/>
    <property type="match status" value="1"/>
</dbReference>
<evidence type="ECO:0000259" key="3">
    <source>
        <dbReference type="Pfam" id="PF25147"/>
    </source>
</evidence>
<protein>
    <recommendedName>
        <fullName evidence="3">Ribophorin II C-terminal domain-containing protein</fullName>
    </recommendedName>
</protein>
<dbReference type="Pfam" id="PF25147">
    <property type="entry name" value="Ribophorin_II_C"/>
    <property type="match status" value="1"/>
</dbReference>
<dbReference type="OrthoDB" id="432292at2759"/>
<name>A0A4P9ZE59_9ASCO</name>
<feature type="domain" description="Ribophorin II C-terminal" evidence="3">
    <location>
        <begin position="179"/>
        <end position="265"/>
    </location>
</feature>